<evidence type="ECO:0000256" key="3">
    <source>
        <dbReference type="ARBA" id="ARBA00012646"/>
    </source>
</evidence>
<reference evidence="9" key="1">
    <citation type="submission" date="2025-08" db="UniProtKB">
        <authorList>
            <consortium name="RefSeq"/>
        </authorList>
    </citation>
    <scope>IDENTIFICATION</scope>
    <source>
        <strain evidence="9">USDA-PBARC FA_bdor</strain>
        <tissue evidence="9">Whole organism</tissue>
    </source>
</reference>
<evidence type="ECO:0000256" key="4">
    <source>
        <dbReference type="ARBA" id="ARBA00022729"/>
    </source>
</evidence>
<dbReference type="GeneID" id="105266830"/>
<dbReference type="GO" id="GO:0003993">
    <property type="term" value="F:acid phosphatase activity"/>
    <property type="evidence" value="ECO:0007669"/>
    <property type="project" value="UniProtKB-EC"/>
</dbReference>
<dbReference type="InterPro" id="IPR033379">
    <property type="entry name" value="Acid_Pase_AS"/>
</dbReference>
<keyword evidence="7" id="KW-0325">Glycoprotein</keyword>
<dbReference type="AlphaFoldDB" id="A0A9R1T6F4"/>
<keyword evidence="4" id="KW-0732">Signal</keyword>
<dbReference type="PROSITE" id="PS00616">
    <property type="entry name" value="HIS_ACID_PHOSPHAT_1"/>
    <property type="match status" value="2"/>
</dbReference>
<dbReference type="OrthoDB" id="10257284at2759"/>
<dbReference type="InterPro" id="IPR000560">
    <property type="entry name" value="His_Pase_clade-2"/>
</dbReference>
<dbReference type="SUPFAM" id="SSF53254">
    <property type="entry name" value="Phosphoglycerate mutase-like"/>
    <property type="match status" value="2"/>
</dbReference>
<dbReference type="InterPro" id="IPR050645">
    <property type="entry name" value="Histidine_acid_phosphatase"/>
</dbReference>
<evidence type="ECO:0000256" key="1">
    <source>
        <dbReference type="ARBA" id="ARBA00000032"/>
    </source>
</evidence>
<evidence type="ECO:0000256" key="7">
    <source>
        <dbReference type="ARBA" id="ARBA00023180"/>
    </source>
</evidence>
<keyword evidence="6" id="KW-1015">Disulfide bond</keyword>
<dbReference type="PANTHER" id="PTHR11567:SF211">
    <property type="entry name" value="PROSTATIC ACID PHOSPHATASE"/>
    <property type="match status" value="1"/>
</dbReference>
<dbReference type="EC" id="3.1.3.2" evidence="3"/>
<dbReference type="PANTHER" id="PTHR11567">
    <property type="entry name" value="ACID PHOSPHATASE-RELATED"/>
    <property type="match status" value="1"/>
</dbReference>
<dbReference type="CDD" id="cd07061">
    <property type="entry name" value="HP_HAP_like"/>
    <property type="match status" value="2"/>
</dbReference>
<comment type="catalytic activity">
    <reaction evidence="1">
        <text>a phosphate monoester + H2O = an alcohol + phosphate</text>
        <dbReference type="Rhea" id="RHEA:15017"/>
        <dbReference type="ChEBI" id="CHEBI:15377"/>
        <dbReference type="ChEBI" id="CHEBI:30879"/>
        <dbReference type="ChEBI" id="CHEBI:43474"/>
        <dbReference type="ChEBI" id="CHEBI:67140"/>
        <dbReference type="EC" id="3.1.3.2"/>
    </reaction>
</comment>
<name>A0A9R1T6F4_9HYME</name>
<evidence type="ECO:0000256" key="2">
    <source>
        <dbReference type="ARBA" id="ARBA00005375"/>
    </source>
</evidence>
<organism evidence="8 9">
    <name type="scientific">Fopius arisanus</name>
    <dbReference type="NCBI Taxonomy" id="64838"/>
    <lineage>
        <taxon>Eukaryota</taxon>
        <taxon>Metazoa</taxon>
        <taxon>Ecdysozoa</taxon>
        <taxon>Arthropoda</taxon>
        <taxon>Hexapoda</taxon>
        <taxon>Insecta</taxon>
        <taxon>Pterygota</taxon>
        <taxon>Neoptera</taxon>
        <taxon>Endopterygota</taxon>
        <taxon>Hymenoptera</taxon>
        <taxon>Apocrita</taxon>
        <taxon>Ichneumonoidea</taxon>
        <taxon>Braconidae</taxon>
        <taxon>Opiinae</taxon>
        <taxon>Fopius</taxon>
    </lineage>
</organism>
<dbReference type="KEGG" id="fas:105266830"/>
<sequence length="742" mass="84671">MLLIRSAFIIFILSLDVSIGLELKFLNVIFRHGDRTPSEDPFESFPTSPHLNATYWPHGLGQLNNRGKLRQYELGSYIRDQYNDFLGKVYHPHEIITHSSDFDRIKMSLQLVVSGMYPPAHEQQWHPALNWQPIVCDYQRRDKDLLLFGIECPKHAREFDAVLALPEVKAEVAKFSGLARNVSEWIGRPIATTREFLSLYNGLTSFQAMDLELPQWTAGIFPNGSLLNVATLHYRLMSYNKRLKALNGGIILRNFTENILAKIKGQGPPCVKMVLISAHETHLANLQLTLGVSDGYEVPAYSSAIFMELLEEMNKHYIRMYYYLGIPPIRRSIIIPRCPDPCPLEKFIDLYADVLPTADDLKCDPEKPSIMLINNYRVFLLVFIGIQATLGLRVKFLNVIFRHGERAPLASGTEVFPTNPYVNYTFPPNGQGQLTNKGKQQVYDLGVHIREKYDDFLGDKYHPSLARAQSSNSDRTKMSLQLMMAGTFPPSSEQQWNSILHWQPVVMNYVSGPDVLVMSTECPQFSAEFERTMELPEIHEKITEYDELKSNLTKWTGKPIAGTRDIAGIYGCLRALNSIGFELPEWTKGIFPDGILLNATLLHFRLCSYTKRLKTLNGGIMLKNFVDTMSSVIDGQLPDLKLNIFSAHDYNIASLLDVFDIIESHVPHYSSGIFVELLEDDYHKYYVRVFYYKGIPAERVPVNITGCGESCPFDKFVQRFSDIFPSEEDLKCPKDQIVKMYK</sequence>
<evidence type="ECO:0000313" key="9">
    <source>
        <dbReference type="RefSeq" id="XP_011303568.1"/>
    </source>
</evidence>
<dbReference type="Proteomes" id="UP000694866">
    <property type="component" value="Unplaced"/>
</dbReference>
<gene>
    <name evidence="9" type="primary">LOC105266830</name>
</gene>
<evidence type="ECO:0000256" key="6">
    <source>
        <dbReference type="ARBA" id="ARBA00023157"/>
    </source>
</evidence>
<dbReference type="Pfam" id="PF00328">
    <property type="entry name" value="His_Phos_2"/>
    <property type="match status" value="2"/>
</dbReference>
<keyword evidence="8" id="KW-1185">Reference proteome</keyword>
<comment type="similarity">
    <text evidence="2">Belongs to the histidine acid phosphatase family.</text>
</comment>
<dbReference type="RefSeq" id="XP_011303568.1">
    <property type="nucleotide sequence ID" value="XM_011305266.1"/>
</dbReference>
<dbReference type="InterPro" id="IPR029033">
    <property type="entry name" value="His_PPase_superfam"/>
</dbReference>
<protein>
    <recommendedName>
        <fullName evidence="3">acid phosphatase</fullName>
        <ecNumber evidence="3">3.1.3.2</ecNumber>
    </recommendedName>
</protein>
<evidence type="ECO:0000313" key="8">
    <source>
        <dbReference type="Proteomes" id="UP000694866"/>
    </source>
</evidence>
<proteinExistence type="inferred from homology"/>
<dbReference type="Gene3D" id="3.40.50.1240">
    <property type="entry name" value="Phosphoglycerate mutase-like"/>
    <property type="match status" value="2"/>
</dbReference>
<evidence type="ECO:0000256" key="5">
    <source>
        <dbReference type="ARBA" id="ARBA00022801"/>
    </source>
</evidence>
<accession>A0A9R1T6F4</accession>
<keyword evidence="5" id="KW-0378">Hydrolase</keyword>